<evidence type="ECO:0000313" key="1">
    <source>
        <dbReference type="EMBL" id="KAH7848138.1"/>
    </source>
</evidence>
<proteinExistence type="predicted"/>
<comment type="caution">
    <text evidence="1">The sequence shown here is derived from an EMBL/GenBank/DDBJ whole genome shotgun (WGS) entry which is preliminary data.</text>
</comment>
<dbReference type="EMBL" id="CM037155">
    <property type="protein sequence ID" value="KAH7848138.1"/>
    <property type="molecule type" value="Genomic_DNA"/>
</dbReference>
<reference evidence="1 2" key="1">
    <citation type="journal article" date="2021" name="Hortic Res">
        <title>High-quality reference genome and annotation aids understanding of berry development for evergreen blueberry (Vaccinium darrowii).</title>
        <authorList>
            <person name="Yu J."/>
            <person name="Hulse-Kemp A.M."/>
            <person name="Babiker E."/>
            <person name="Staton M."/>
        </authorList>
    </citation>
    <scope>NUCLEOTIDE SEQUENCE [LARGE SCALE GENOMIC DNA]</scope>
    <source>
        <strain evidence="2">cv. NJ 8807/NJ 8810</strain>
        <tissue evidence="1">Young leaf</tissue>
    </source>
</reference>
<name>A0ACB7Y3T3_9ERIC</name>
<accession>A0ACB7Y3T3</accession>
<dbReference type="Proteomes" id="UP000828048">
    <property type="component" value="Chromosome 5"/>
</dbReference>
<protein>
    <submittedName>
        <fullName evidence="1">Uncharacterized protein</fullName>
    </submittedName>
</protein>
<organism evidence="1 2">
    <name type="scientific">Vaccinium darrowii</name>
    <dbReference type="NCBI Taxonomy" id="229202"/>
    <lineage>
        <taxon>Eukaryota</taxon>
        <taxon>Viridiplantae</taxon>
        <taxon>Streptophyta</taxon>
        <taxon>Embryophyta</taxon>
        <taxon>Tracheophyta</taxon>
        <taxon>Spermatophyta</taxon>
        <taxon>Magnoliopsida</taxon>
        <taxon>eudicotyledons</taxon>
        <taxon>Gunneridae</taxon>
        <taxon>Pentapetalae</taxon>
        <taxon>asterids</taxon>
        <taxon>Ericales</taxon>
        <taxon>Ericaceae</taxon>
        <taxon>Vaccinioideae</taxon>
        <taxon>Vaccinieae</taxon>
        <taxon>Vaccinium</taxon>
    </lineage>
</organism>
<keyword evidence="2" id="KW-1185">Reference proteome</keyword>
<gene>
    <name evidence="1" type="ORF">Vadar_034152</name>
</gene>
<sequence length="167" mass="18324">MRSNAPGTWNDLSILQNNHSVSSKQSLYLKHCQNHLKKCLIPSFFGSRKTNVFDPFSLDVWDPFDGFFTPVITNAPASAHETSQANARIDWKETLEAHVFKVDLPGLNKEEDSSTDQSKDGAESEEHGVESEDGTGSIDGTGSEEDGTESESGDNSVDRDDIEDGDE</sequence>
<evidence type="ECO:0000313" key="2">
    <source>
        <dbReference type="Proteomes" id="UP000828048"/>
    </source>
</evidence>